<accession>A0ABT0BJX3</accession>
<feature type="compositionally biased region" description="Low complexity" evidence="1">
    <location>
        <begin position="1"/>
        <end position="13"/>
    </location>
</feature>
<evidence type="ECO:0000256" key="1">
    <source>
        <dbReference type="SAM" id="MobiDB-lite"/>
    </source>
</evidence>
<protein>
    <submittedName>
        <fullName evidence="2">RebB family R body protein</fullName>
    </submittedName>
</protein>
<evidence type="ECO:0000313" key="3">
    <source>
        <dbReference type="Proteomes" id="UP001202281"/>
    </source>
</evidence>
<sequence length="142" mass="14897">MAGDPAPDAGPDAESSQDALNDQIRDSVAQINKLLDDGGSNARAMSYQLMVHTVGLSLYNAVHQQQQLYMLKNAVTTAAVRKALESDPSEAIKLIEQAAADGALMDTIAKLKAMMDDLNATYADVTGAAQSAGGQSRTTKAE</sequence>
<dbReference type="Pfam" id="PF11747">
    <property type="entry name" value="RebB"/>
    <property type="match status" value="1"/>
</dbReference>
<gene>
    <name evidence="2" type="ORF">MTR66_00825</name>
</gene>
<comment type="caution">
    <text evidence="2">The sequence shown here is derived from an EMBL/GenBank/DDBJ whole genome shotgun (WGS) entry which is preliminary data.</text>
</comment>
<dbReference type="RefSeq" id="WP_243917067.1">
    <property type="nucleotide sequence ID" value="NZ_JALHLG010000001.1"/>
</dbReference>
<dbReference type="EMBL" id="JALHLG010000001">
    <property type="protein sequence ID" value="MCJ2185353.1"/>
    <property type="molecule type" value="Genomic_DNA"/>
</dbReference>
<dbReference type="Proteomes" id="UP001202281">
    <property type="component" value="Unassembled WGS sequence"/>
</dbReference>
<organism evidence="2 3">
    <name type="scientific">Novosphingobium beihaiensis</name>
    <dbReference type="NCBI Taxonomy" id="2930389"/>
    <lineage>
        <taxon>Bacteria</taxon>
        <taxon>Pseudomonadati</taxon>
        <taxon>Pseudomonadota</taxon>
        <taxon>Alphaproteobacteria</taxon>
        <taxon>Sphingomonadales</taxon>
        <taxon>Sphingomonadaceae</taxon>
        <taxon>Novosphingobium</taxon>
    </lineage>
</organism>
<proteinExistence type="predicted"/>
<feature type="region of interest" description="Disordered" evidence="1">
    <location>
        <begin position="1"/>
        <end position="22"/>
    </location>
</feature>
<keyword evidence="3" id="KW-1185">Reference proteome</keyword>
<reference evidence="2 3" key="1">
    <citation type="submission" date="2022-04" db="EMBL/GenBank/DDBJ databases">
        <title>Identification of a novel bacterium isolated from mangrove sediments.</title>
        <authorList>
            <person name="Pan X."/>
        </authorList>
    </citation>
    <scope>NUCLEOTIDE SEQUENCE [LARGE SCALE GENOMIC DNA]</scope>
    <source>
        <strain evidence="2 3">B2638</strain>
    </source>
</reference>
<name>A0ABT0BJX3_9SPHN</name>
<dbReference type="InterPro" id="IPR021070">
    <property type="entry name" value="Killing_trait_RebB"/>
</dbReference>
<evidence type="ECO:0000313" key="2">
    <source>
        <dbReference type="EMBL" id="MCJ2185353.1"/>
    </source>
</evidence>